<dbReference type="Proteomes" id="UP001187682">
    <property type="component" value="Unassembled WGS sequence"/>
</dbReference>
<dbReference type="GO" id="GO:0008810">
    <property type="term" value="F:cellulase activity"/>
    <property type="evidence" value="ECO:0007669"/>
    <property type="project" value="UniProtKB-EC"/>
</dbReference>
<keyword evidence="7 9" id="KW-0326">Glycosidase</keyword>
<evidence type="ECO:0000256" key="2">
    <source>
        <dbReference type="ARBA" id="ARBA00006044"/>
    </source>
</evidence>
<evidence type="ECO:0000256" key="7">
    <source>
        <dbReference type="ARBA" id="ARBA00023295"/>
    </source>
</evidence>
<proteinExistence type="inferred from homology"/>
<feature type="chain" id="PRO_5042210082" description="Glucanase" evidence="10">
    <location>
        <begin position="20"/>
        <end position="468"/>
    </location>
</feature>
<gene>
    <name evidence="11" type="ORF">DNG_03738</name>
</gene>
<dbReference type="EMBL" id="ONZQ02000004">
    <property type="protein sequence ID" value="SPO00989.1"/>
    <property type="molecule type" value="Genomic_DNA"/>
</dbReference>
<keyword evidence="10" id="KW-0732">Signal</keyword>
<evidence type="ECO:0000313" key="11">
    <source>
        <dbReference type="EMBL" id="SPO00989.1"/>
    </source>
</evidence>
<name>A0AAE8STX2_9PEZI</name>
<feature type="signal peptide" evidence="10">
    <location>
        <begin position="1"/>
        <end position="19"/>
    </location>
</feature>
<protein>
    <recommendedName>
        <fullName evidence="9">Glucanase</fullName>
        <ecNumber evidence="9">3.2.1.-</ecNumber>
    </recommendedName>
</protein>
<keyword evidence="8 9" id="KW-0624">Polysaccharide degradation</keyword>
<keyword evidence="5" id="KW-0325">Glycoprotein</keyword>
<dbReference type="InterPro" id="IPR037019">
    <property type="entry name" value="Glyco_hydro_7_sf"/>
</dbReference>
<evidence type="ECO:0000256" key="4">
    <source>
        <dbReference type="ARBA" id="ARBA00023001"/>
    </source>
</evidence>
<dbReference type="SUPFAM" id="SSF49899">
    <property type="entry name" value="Concanavalin A-like lectins/glucanases"/>
    <property type="match status" value="1"/>
</dbReference>
<evidence type="ECO:0000313" key="12">
    <source>
        <dbReference type="Proteomes" id="UP001187682"/>
    </source>
</evidence>
<keyword evidence="12" id="KW-1185">Reference proteome</keyword>
<dbReference type="GO" id="GO:0030245">
    <property type="term" value="P:cellulose catabolic process"/>
    <property type="evidence" value="ECO:0007669"/>
    <property type="project" value="UniProtKB-KW"/>
</dbReference>
<comment type="similarity">
    <text evidence="2 9">Belongs to the glycosyl hydrolase 7 (cellulase C) family.</text>
</comment>
<reference evidence="11" key="1">
    <citation type="submission" date="2018-03" db="EMBL/GenBank/DDBJ databases">
        <authorList>
            <person name="Guldener U."/>
        </authorList>
    </citation>
    <scope>NUCLEOTIDE SEQUENCE</scope>
</reference>
<evidence type="ECO:0000256" key="1">
    <source>
        <dbReference type="ARBA" id="ARBA00000966"/>
    </source>
</evidence>
<dbReference type="PRINTS" id="PR00734">
    <property type="entry name" value="GLHYDRLASE7"/>
</dbReference>
<evidence type="ECO:0000256" key="3">
    <source>
        <dbReference type="ARBA" id="ARBA00022801"/>
    </source>
</evidence>
<keyword evidence="6" id="KW-0119">Carbohydrate metabolism</keyword>
<evidence type="ECO:0000256" key="10">
    <source>
        <dbReference type="SAM" id="SignalP"/>
    </source>
</evidence>
<organism evidence="11 12">
    <name type="scientific">Cephalotrichum gorgonifer</name>
    <dbReference type="NCBI Taxonomy" id="2041049"/>
    <lineage>
        <taxon>Eukaryota</taxon>
        <taxon>Fungi</taxon>
        <taxon>Dikarya</taxon>
        <taxon>Ascomycota</taxon>
        <taxon>Pezizomycotina</taxon>
        <taxon>Sordariomycetes</taxon>
        <taxon>Hypocreomycetidae</taxon>
        <taxon>Microascales</taxon>
        <taxon>Microascaceae</taxon>
        <taxon>Cephalotrichum</taxon>
    </lineage>
</organism>
<sequence length="468" mass="49804">MSLKPVAAVLPGLLLGAAAQQIGTAIPELHPRFPTYRCTVADGCVERQTSLVTDALTREFHAVDDPSISCSTRPFNEAICPDEVTCAQNCALEGIDYGGIGVMTRGNALTMRQYLFNGTGYDAVTPRVYLLAEDEENYEMMKLVNQELSFDVDISQLACGMNGALYLSEMFENGGKSDSNPAGAAYGTGYCDAQCFTDPTWANGLPNLNDSGICCNEMDIWEANSRSQVYTPHTCSGVGSFLCTGDECAREGVCDKSGCGFNPYRTGATGFYGLGGDFDVDTSRPFTVVTQFISDNESAEGALTEIKRLYVQDGRVIENVPATEGGEGPGTVTDEFCTDNGADDFLRLGGLKTMGESLQRGMVLIFSIWNSPGDFMEWLDSGEAGPCSDTEGDPVQIVRDRPDLSVTFSNIRIGEIGSTFDTESGAGALVEAEAGAATAEQSASQAGDLSLPTTAGVALIIGFYALFW</sequence>
<dbReference type="EC" id="3.2.1.-" evidence="9"/>
<dbReference type="PANTHER" id="PTHR33753">
    <property type="entry name" value="1,4-BETA-D-GLUCAN CELLOBIOHYDROLASE B"/>
    <property type="match status" value="1"/>
</dbReference>
<evidence type="ECO:0000256" key="9">
    <source>
        <dbReference type="RuleBase" id="RU361164"/>
    </source>
</evidence>
<dbReference type="InterPro" id="IPR001722">
    <property type="entry name" value="Glyco_hydro_7"/>
</dbReference>
<accession>A0AAE8STX2</accession>
<keyword evidence="3 9" id="KW-0378">Hydrolase</keyword>
<dbReference type="Gene3D" id="2.70.100.10">
    <property type="entry name" value="Glycoside hydrolase, family 7, domain"/>
    <property type="match status" value="1"/>
</dbReference>
<comment type="caution">
    <text evidence="11">The sequence shown here is derived from an EMBL/GenBank/DDBJ whole genome shotgun (WGS) entry which is preliminary data.</text>
</comment>
<keyword evidence="4 9" id="KW-0136">Cellulose degradation</keyword>
<dbReference type="AlphaFoldDB" id="A0AAE8STX2"/>
<dbReference type="InterPro" id="IPR013320">
    <property type="entry name" value="ConA-like_dom_sf"/>
</dbReference>
<comment type="catalytic activity">
    <reaction evidence="1">
        <text>Endohydrolysis of (1-&gt;4)-beta-D-glucosidic linkages in cellulose, lichenin and cereal beta-D-glucans.</text>
        <dbReference type="EC" id="3.2.1.4"/>
    </reaction>
</comment>
<dbReference type="CDD" id="cd07999">
    <property type="entry name" value="GH7_CBH_EG"/>
    <property type="match status" value="1"/>
</dbReference>
<dbReference type="PANTHER" id="PTHR33753:SF1">
    <property type="entry name" value="ENDO-BETA-1,4-GLUCANASE CELB"/>
    <property type="match status" value="1"/>
</dbReference>
<evidence type="ECO:0000256" key="5">
    <source>
        <dbReference type="ARBA" id="ARBA00023180"/>
    </source>
</evidence>
<evidence type="ECO:0000256" key="8">
    <source>
        <dbReference type="ARBA" id="ARBA00023326"/>
    </source>
</evidence>
<dbReference type="Pfam" id="PF00840">
    <property type="entry name" value="Glyco_hydro_7"/>
    <property type="match status" value="1"/>
</dbReference>
<evidence type="ECO:0000256" key="6">
    <source>
        <dbReference type="ARBA" id="ARBA00023277"/>
    </source>
</evidence>